<reference evidence="1" key="1">
    <citation type="journal article" date="2009" name="Plant Mol. Biol.">
        <title>Insights into corn genes derived from large-scale cDNA sequencing.</title>
        <authorList>
            <person name="Alexandrov N.N."/>
            <person name="Brover V.V."/>
            <person name="Freidin S."/>
            <person name="Troukhan M.E."/>
            <person name="Tatarinova T.V."/>
            <person name="Zhang H."/>
            <person name="Swaller T.J."/>
            <person name="Lu Y.P."/>
            <person name="Bouck J."/>
            <person name="Flavell R.B."/>
            <person name="Feldmann K.A."/>
        </authorList>
    </citation>
    <scope>NUCLEOTIDE SEQUENCE</scope>
</reference>
<dbReference type="OrthoDB" id="342730at2759"/>
<name>B6TTK8_MAIZE</name>
<dbReference type="EMBL" id="EU968323">
    <property type="protein sequence ID" value="ACG40441.1"/>
    <property type="molecule type" value="mRNA"/>
</dbReference>
<reference evidence="3" key="2">
    <citation type="submission" date="2015-12" db="EMBL/GenBank/DDBJ databases">
        <title>Update maize B73 reference genome by single molecule sequencing technologies.</title>
        <authorList>
            <consortium name="Maize Genome Sequencing Project"/>
            <person name="Ware D."/>
        </authorList>
    </citation>
    <scope>NUCLEOTIDE SEQUENCE [LARGE SCALE GENOMIC DNA]</scope>
    <source>
        <strain evidence="3">cv. B73</strain>
    </source>
</reference>
<organism evidence="1">
    <name type="scientific">Zea mays</name>
    <name type="common">Maize</name>
    <dbReference type="NCBI Taxonomy" id="4577"/>
    <lineage>
        <taxon>Eukaryota</taxon>
        <taxon>Viridiplantae</taxon>
        <taxon>Streptophyta</taxon>
        <taxon>Embryophyta</taxon>
        <taxon>Tracheophyta</taxon>
        <taxon>Spermatophyta</taxon>
        <taxon>Magnoliopsida</taxon>
        <taxon>Liliopsida</taxon>
        <taxon>Poales</taxon>
        <taxon>Poaceae</taxon>
        <taxon>PACMAD clade</taxon>
        <taxon>Panicoideae</taxon>
        <taxon>Andropogonodae</taxon>
        <taxon>Andropogoneae</taxon>
        <taxon>Tripsacinae</taxon>
        <taxon>Zea</taxon>
    </lineage>
</organism>
<evidence type="ECO:0000313" key="3">
    <source>
        <dbReference type="Proteomes" id="UP000007305"/>
    </source>
</evidence>
<dbReference type="Gramene" id="Zm00001eb302130_T001">
    <property type="protein sequence ID" value="Zm00001eb302130_P001"/>
    <property type="gene ID" value="Zm00001eb302130"/>
</dbReference>
<gene>
    <name evidence="2" type="primary">LOC103654572</name>
</gene>
<dbReference type="AlphaFoldDB" id="B6TTK8"/>
<accession>B6TTK8</accession>
<dbReference type="EnsemblPlants" id="Zm00001eb111460_T001">
    <property type="protein sequence ID" value="Zm00001eb111460_P001"/>
    <property type="gene ID" value="Zm00001eb111460"/>
</dbReference>
<dbReference type="PANTHER" id="PTHR13833:SF78">
    <property type="entry name" value="POTASSIUM TRANSPORTER"/>
    <property type="match status" value="1"/>
</dbReference>
<dbReference type="EnsemblPlants" id="Zm00001eb302130_T001">
    <property type="protein sequence ID" value="Zm00001eb302130_P001"/>
    <property type="gene ID" value="Zm00001eb302130"/>
</dbReference>
<dbReference type="KEGG" id="zma:103654572"/>
<dbReference type="Proteomes" id="UP000007305">
    <property type="component" value="Chromosome 2"/>
</dbReference>
<evidence type="ECO:0000313" key="1">
    <source>
        <dbReference type="EMBL" id="ACG40441.1"/>
    </source>
</evidence>
<sequence length="79" mass="8871">MICRCRSWKGPGRFMHREMIITSTSSAHLRKTSLRKCLKEWNGVTTIDWGKSGRGGHVDGPSGEAKFSNDFEVHYIGSS</sequence>
<dbReference type="Gramene" id="Zm00001eb111460_T001">
    <property type="protein sequence ID" value="Zm00001eb111460_P001"/>
    <property type="gene ID" value="Zm00001eb111460"/>
</dbReference>
<dbReference type="RefSeq" id="XP_008679638.1">
    <property type="nucleotide sequence ID" value="XM_008681416.3"/>
</dbReference>
<dbReference type="Proteomes" id="UP000007305">
    <property type="component" value="Chromosome 7"/>
</dbReference>
<dbReference type="PANTHER" id="PTHR13833">
    <property type="match status" value="1"/>
</dbReference>
<reference evidence="2" key="3">
    <citation type="submission" date="2019-07" db="EMBL/GenBank/DDBJ databases">
        <authorList>
            <person name="Seetharam A."/>
            <person name="Woodhouse M."/>
            <person name="Cannon E."/>
        </authorList>
    </citation>
    <scope>NUCLEOTIDE SEQUENCE [LARGE SCALE GENOMIC DNA]</scope>
    <source>
        <strain evidence="2">cv. B73</strain>
    </source>
</reference>
<reference evidence="2" key="4">
    <citation type="submission" date="2021-05" db="UniProtKB">
        <authorList>
            <consortium name="EnsemblPlants"/>
        </authorList>
    </citation>
    <scope>IDENTIFICATION</scope>
    <source>
        <strain evidence="2">cv. B73</strain>
    </source>
</reference>
<proteinExistence type="evidence at transcript level"/>
<protein>
    <submittedName>
        <fullName evidence="1 2">Uncharacterized protein</fullName>
    </submittedName>
</protein>
<keyword evidence="3" id="KW-1185">Reference proteome</keyword>
<evidence type="ECO:0000313" key="2">
    <source>
        <dbReference type="EnsemblPlants" id="Zm00001eb111460_P001"/>
    </source>
</evidence>
<dbReference type="GeneID" id="103654572"/>